<evidence type="ECO:0000313" key="9">
    <source>
        <dbReference type="Proteomes" id="UP000316759"/>
    </source>
</evidence>
<dbReference type="Proteomes" id="UP000316759">
    <property type="component" value="Unassembled WGS sequence"/>
</dbReference>
<dbReference type="InterPro" id="IPR000301">
    <property type="entry name" value="Tetraspanin_animals"/>
</dbReference>
<dbReference type="SUPFAM" id="SSF48652">
    <property type="entry name" value="Tetraspanin"/>
    <property type="match status" value="1"/>
</dbReference>
<dbReference type="InterPro" id="IPR008952">
    <property type="entry name" value="Tetraspanin_EC2_sf"/>
</dbReference>
<feature type="transmembrane region" description="Helical" evidence="7">
    <location>
        <begin position="85"/>
        <end position="108"/>
    </location>
</feature>
<evidence type="ECO:0000256" key="4">
    <source>
        <dbReference type="ARBA" id="ARBA00022989"/>
    </source>
</evidence>
<gene>
    <name evidence="8" type="ORF">FGIG_08348</name>
</gene>
<dbReference type="AlphaFoldDB" id="A0A504YGP6"/>
<dbReference type="Pfam" id="PF00335">
    <property type="entry name" value="Tetraspanin"/>
    <property type="match status" value="1"/>
</dbReference>
<organism evidence="8 9">
    <name type="scientific">Fasciola gigantica</name>
    <name type="common">Giant liver fluke</name>
    <dbReference type="NCBI Taxonomy" id="46835"/>
    <lineage>
        <taxon>Eukaryota</taxon>
        <taxon>Metazoa</taxon>
        <taxon>Spiralia</taxon>
        <taxon>Lophotrochozoa</taxon>
        <taxon>Platyhelminthes</taxon>
        <taxon>Trematoda</taxon>
        <taxon>Digenea</taxon>
        <taxon>Plagiorchiida</taxon>
        <taxon>Echinostomata</taxon>
        <taxon>Echinostomatoidea</taxon>
        <taxon>Fasciolidae</taxon>
        <taxon>Fasciola</taxon>
    </lineage>
</organism>
<dbReference type="OrthoDB" id="10033535at2759"/>
<dbReference type="InterPro" id="IPR018499">
    <property type="entry name" value="Tetraspanin/Peripherin"/>
</dbReference>
<dbReference type="PRINTS" id="PR00259">
    <property type="entry name" value="TMFOUR"/>
</dbReference>
<evidence type="ECO:0000256" key="6">
    <source>
        <dbReference type="PIRSR" id="PIRSR002419-1"/>
    </source>
</evidence>
<dbReference type="STRING" id="46835.A0A504YGP6"/>
<evidence type="ECO:0000256" key="1">
    <source>
        <dbReference type="ARBA" id="ARBA00004141"/>
    </source>
</evidence>
<dbReference type="PIRSF" id="PIRSF002419">
    <property type="entry name" value="Tetraspanin"/>
    <property type="match status" value="1"/>
</dbReference>
<proteinExistence type="inferred from homology"/>
<dbReference type="Gene3D" id="1.10.1450.10">
    <property type="entry name" value="Tetraspanin"/>
    <property type="match status" value="1"/>
</dbReference>
<keyword evidence="9" id="KW-1185">Reference proteome</keyword>
<evidence type="ECO:0000256" key="7">
    <source>
        <dbReference type="RuleBase" id="RU361218"/>
    </source>
</evidence>
<keyword evidence="4 7" id="KW-1133">Transmembrane helix</keyword>
<evidence type="ECO:0000256" key="5">
    <source>
        <dbReference type="ARBA" id="ARBA00023136"/>
    </source>
</evidence>
<protein>
    <recommendedName>
        <fullName evidence="7">Tetraspanin</fullName>
    </recommendedName>
</protein>
<dbReference type="GO" id="GO:0005886">
    <property type="term" value="C:plasma membrane"/>
    <property type="evidence" value="ECO:0007669"/>
    <property type="project" value="TreeGrafter"/>
</dbReference>
<dbReference type="EMBL" id="SUNJ01009511">
    <property type="protein sequence ID" value="TPP60354.1"/>
    <property type="molecule type" value="Genomic_DNA"/>
</dbReference>
<comment type="subcellular location">
    <subcellularLocation>
        <location evidence="1 7">Membrane</location>
        <topology evidence="1 7">Multi-pass membrane protein</topology>
    </subcellularLocation>
</comment>
<evidence type="ECO:0000256" key="3">
    <source>
        <dbReference type="ARBA" id="ARBA00022692"/>
    </source>
</evidence>
<sequence>MVSLSCGYKCLQAILVMMNIVVAICGIALIVVGSVAEVNFKRYGTQDDVYLRAFIIFIIAFGCFITLVGIFGFCGACKKSVVCLTLYIIFLLILILAGLAAGIAGFVLKNKVKEYVTKSMTEAFDKYKDPPYQKIIDTIQKDVGFLQSTNLLQFQLKCCGANGTWTGPGSTPTSCQGSDGRFYTDGCVKNAQEFLKKNILIVAGCVFGFALIQILGIVFAACVCQAIKRGETA</sequence>
<keyword evidence="5 7" id="KW-0472">Membrane</keyword>
<dbReference type="CDD" id="cd03127">
    <property type="entry name" value="tetraspanin_LEL"/>
    <property type="match status" value="1"/>
</dbReference>
<evidence type="ECO:0000256" key="2">
    <source>
        <dbReference type="ARBA" id="ARBA00006840"/>
    </source>
</evidence>
<accession>A0A504YGP6</accession>
<feature type="disulfide bond" evidence="6">
    <location>
        <begin position="159"/>
        <end position="175"/>
    </location>
</feature>
<feature type="transmembrane region" description="Helical" evidence="7">
    <location>
        <begin position="12"/>
        <end position="37"/>
    </location>
</feature>
<feature type="disulfide bond" evidence="6">
    <location>
        <begin position="158"/>
        <end position="187"/>
    </location>
</feature>
<dbReference type="PANTHER" id="PTHR19282:SF521">
    <property type="entry name" value="IP01817P-RELATED"/>
    <property type="match status" value="1"/>
</dbReference>
<evidence type="ECO:0000313" key="8">
    <source>
        <dbReference type="EMBL" id="TPP60354.1"/>
    </source>
</evidence>
<keyword evidence="3 7" id="KW-0812">Transmembrane</keyword>
<name>A0A504YGP6_FASGI</name>
<keyword evidence="6" id="KW-1015">Disulfide bond</keyword>
<dbReference type="PANTHER" id="PTHR19282">
    <property type="entry name" value="TETRASPANIN"/>
    <property type="match status" value="1"/>
</dbReference>
<comment type="caution">
    <text evidence="8">The sequence shown here is derived from an EMBL/GenBank/DDBJ whole genome shotgun (WGS) entry which is preliminary data.</text>
</comment>
<feature type="transmembrane region" description="Helical" evidence="7">
    <location>
        <begin position="199"/>
        <end position="221"/>
    </location>
</feature>
<reference evidence="8 9" key="1">
    <citation type="submission" date="2019-04" db="EMBL/GenBank/DDBJ databases">
        <title>Annotation for the trematode Fasciola gigantica.</title>
        <authorList>
            <person name="Choi Y.-J."/>
        </authorList>
    </citation>
    <scope>NUCLEOTIDE SEQUENCE [LARGE SCALE GENOMIC DNA]</scope>
    <source>
        <strain evidence="8">Uganda_cow_1</strain>
    </source>
</reference>
<comment type="similarity">
    <text evidence="2 7">Belongs to the tetraspanin (TM4SF) family.</text>
</comment>
<feature type="transmembrane region" description="Helical" evidence="7">
    <location>
        <begin position="49"/>
        <end position="73"/>
    </location>
</feature>